<accession>E1ZYS4</accession>
<dbReference type="Proteomes" id="UP000000311">
    <property type="component" value="Unassembled WGS sequence"/>
</dbReference>
<feature type="compositionally biased region" description="Basic and acidic residues" evidence="1">
    <location>
        <begin position="72"/>
        <end position="85"/>
    </location>
</feature>
<evidence type="ECO:0000313" key="2">
    <source>
        <dbReference type="EMBL" id="EFN73614.1"/>
    </source>
</evidence>
<dbReference type="InParanoid" id="E1ZYS4"/>
<feature type="region of interest" description="Disordered" evidence="1">
    <location>
        <begin position="18"/>
        <end position="86"/>
    </location>
</feature>
<organism evidence="3">
    <name type="scientific">Camponotus floridanus</name>
    <name type="common">Florida carpenter ant</name>
    <dbReference type="NCBI Taxonomy" id="104421"/>
    <lineage>
        <taxon>Eukaryota</taxon>
        <taxon>Metazoa</taxon>
        <taxon>Ecdysozoa</taxon>
        <taxon>Arthropoda</taxon>
        <taxon>Hexapoda</taxon>
        <taxon>Insecta</taxon>
        <taxon>Pterygota</taxon>
        <taxon>Neoptera</taxon>
        <taxon>Endopterygota</taxon>
        <taxon>Hymenoptera</taxon>
        <taxon>Apocrita</taxon>
        <taxon>Aculeata</taxon>
        <taxon>Formicoidea</taxon>
        <taxon>Formicidae</taxon>
        <taxon>Formicinae</taxon>
        <taxon>Camponotus</taxon>
    </lineage>
</organism>
<proteinExistence type="predicted"/>
<dbReference type="AlphaFoldDB" id="E1ZYS4"/>
<protein>
    <submittedName>
        <fullName evidence="2">Uncharacterized protein</fullName>
    </submittedName>
</protein>
<sequence>MCMRWTSRCVTSLVNETTNSNVLGPQGGGGHDGSGSGGDVKGGEKTRTNLDPRHPHTLSSDNNTRERKHAGGTREEKKERDRSPESETVMVVLVQRPSVLVTWKDDLRDGTIILWDPGPKRDTCCTYVGAEQSTIITGSMIRIFLPEWKASLMTKCATSMIYETANVE</sequence>
<keyword evidence="3" id="KW-1185">Reference proteome</keyword>
<gene>
    <name evidence="2" type="ORF">EAG_08411</name>
</gene>
<evidence type="ECO:0000313" key="3">
    <source>
        <dbReference type="Proteomes" id="UP000000311"/>
    </source>
</evidence>
<name>E1ZYS4_CAMFO</name>
<dbReference type="EMBL" id="GL435242">
    <property type="protein sequence ID" value="EFN73614.1"/>
    <property type="molecule type" value="Genomic_DNA"/>
</dbReference>
<evidence type="ECO:0000256" key="1">
    <source>
        <dbReference type="SAM" id="MobiDB-lite"/>
    </source>
</evidence>
<feature type="compositionally biased region" description="Basic and acidic residues" evidence="1">
    <location>
        <begin position="41"/>
        <end position="54"/>
    </location>
</feature>
<reference evidence="2 3" key="1">
    <citation type="journal article" date="2010" name="Science">
        <title>Genomic comparison of the ants Camponotus floridanus and Harpegnathos saltator.</title>
        <authorList>
            <person name="Bonasio R."/>
            <person name="Zhang G."/>
            <person name="Ye C."/>
            <person name="Mutti N.S."/>
            <person name="Fang X."/>
            <person name="Qin N."/>
            <person name="Donahue G."/>
            <person name="Yang P."/>
            <person name="Li Q."/>
            <person name="Li C."/>
            <person name="Zhang P."/>
            <person name="Huang Z."/>
            <person name="Berger S.L."/>
            <person name="Reinberg D."/>
            <person name="Wang J."/>
            <person name="Liebig J."/>
        </authorList>
    </citation>
    <scope>NUCLEOTIDE SEQUENCE [LARGE SCALE GENOMIC DNA]</scope>
    <source>
        <strain evidence="3">C129</strain>
    </source>
</reference>
<feature type="compositionally biased region" description="Gly residues" evidence="1">
    <location>
        <begin position="25"/>
        <end position="40"/>
    </location>
</feature>